<keyword evidence="2" id="KW-1185">Reference proteome</keyword>
<organism evidence="1 2">
    <name type="scientific">Paenibacillus lacisoli</name>
    <dbReference type="NCBI Taxonomy" id="3064525"/>
    <lineage>
        <taxon>Bacteria</taxon>
        <taxon>Bacillati</taxon>
        <taxon>Bacillota</taxon>
        <taxon>Bacilli</taxon>
        <taxon>Bacillales</taxon>
        <taxon>Paenibacillaceae</taxon>
        <taxon>Paenibacillus</taxon>
    </lineage>
</organism>
<dbReference type="PANTHER" id="PTHR40056">
    <property type="entry name" value="HYPOTHETICAL CYTOSOLIC PROTEIN"/>
    <property type="match status" value="1"/>
</dbReference>
<dbReference type="InterPro" id="IPR014975">
    <property type="entry name" value="DUF1836"/>
</dbReference>
<reference evidence="1 2" key="1">
    <citation type="submission" date="2023-07" db="EMBL/GenBank/DDBJ databases">
        <title>Paenibacillus sp. JX-17 nov. isolated from soil.</title>
        <authorList>
            <person name="Wan Y."/>
            <person name="Liu B."/>
        </authorList>
    </citation>
    <scope>NUCLEOTIDE SEQUENCE [LARGE SCALE GENOMIC DNA]</scope>
    <source>
        <strain evidence="1 2">JX-17</strain>
    </source>
</reference>
<dbReference type="RefSeq" id="WP_305025111.1">
    <property type="nucleotide sequence ID" value="NZ_JAUQTB010000010.1"/>
</dbReference>
<dbReference type="PANTHER" id="PTHR40056:SF1">
    <property type="entry name" value="DUF1836 DOMAIN-CONTAINING PROTEIN"/>
    <property type="match status" value="1"/>
</dbReference>
<proteinExistence type="predicted"/>
<comment type="caution">
    <text evidence="1">The sequence shown here is derived from an EMBL/GenBank/DDBJ whole genome shotgun (WGS) entry which is preliminary data.</text>
</comment>
<evidence type="ECO:0000313" key="2">
    <source>
        <dbReference type="Proteomes" id="UP001240171"/>
    </source>
</evidence>
<gene>
    <name evidence="1" type="ORF">Q5741_15885</name>
</gene>
<accession>A0ABT9CF49</accession>
<name>A0ABT9CF49_9BACL</name>
<dbReference type="Pfam" id="PF08876">
    <property type="entry name" value="DUF1836"/>
    <property type="match status" value="1"/>
</dbReference>
<evidence type="ECO:0000313" key="1">
    <source>
        <dbReference type="EMBL" id="MDO7907893.1"/>
    </source>
</evidence>
<dbReference type="EMBL" id="JAUQTB010000010">
    <property type="protein sequence ID" value="MDO7907893.1"/>
    <property type="molecule type" value="Genomic_DNA"/>
</dbReference>
<protein>
    <submittedName>
        <fullName evidence="1">DUF1836 domain-containing protein</fullName>
    </submittedName>
</protein>
<sequence length="256" mass="29062">MESFTLTRKDVAQLLLALDGRREDLQPLSVLQCAWKRNHPIDQEQEQWMPAFLDTAVPPVLDKMIKGRQGNSFSLQEIAALGQLIEYSQASLTSMQNWVKRDFKEFLGSPKIGKKYSINQAALLLIVEDLKASLDFESIRRLFHILFQEPTEDADDWIEPVELYAAYSTMFEELDANNDQMLDIAGHTAGGHRQDSLTESVIRTASDRYAGRLHHLLPGQRKAVGNVLLIAAVSVQTSYFLSMARRYVNATLFLEF</sequence>
<dbReference type="Proteomes" id="UP001240171">
    <property type="component" value="Unassembled WGS sequence"/>
</dbReference>